<dbReference type="AlphaFoldDB" id="A0A1X1TAU9"/>
<evidence type="ECO:0000256" key="4">
    <source>
        <dbReference type="ARBA" id="ARBA00023163"/>
    </source>
</evidence>
<dbReference type="SMART" id="SM00065">
    <property type="entry name" value="GAF"/>
    <property type="match status" value="1"/>
</dbReference>
<evidence type="ECO:0000256" key="3">
    <source>
        <dbReference type="ARBA" id="ARBA00023015"/>
    </source>
</evidence>
<gene>
    <name evidence="7" type="ORF">AWC01_09515</name>
    <name evidence="6" type="ORF">MDOR_05380</name>
</gene>
<evidence type="ECO:0000256" key="2">
    <source>
        <dbReference type="ARBA" id="ARBA00022777"/>
    </source>
</evidence>
<feature type="domain" description="ANTAR" evidence="5">
    <location>
        <begin position="178"/>
        <end position="239"/>
    </location>
</feature>
<accession>A0A1X1TAU9</accession>
<dbReference type="GO" id="GO:0003723">
    <property type="term" value="F:RNA binding"/>
    <property type="evidence" value="ECO:0007669"/>
    <property type="project" value="InterPro"/>
</dbReference>
<keyword evidence="3" id="KW-0805">Transcription regulation</keyword>
<dbReference type="KEGG" id="mdr:MDOR_05380"/>
<evidence type="ECO:0000313" key="9">
    <source>
        <dbReference type="Proteomes" id="UP000467201"/>
    </source>
</evidence>
<dbReference type="InterPro" id="IPR029016">
    <property type="entry name" value="GAF-like_dom_sf"/>
</dbReference>
<dbReference type="InterPro" id="IPR012074">
    <property type="entry name" value="GAF_ANTAR"/>
</dbReference>
<dbReference type="InterPro" id="IPR003018">
    <property type="entry name" value="GAF"/>
</dbReference>
<dbReference type="InterPro" id="IPR011006">
    <property type="entry name" value="CheY-like_superfamily"/>
</dbReference>
<keyword evidence="2" id="KW-0418">Kinase</keyword>
<dbReference type="RefSeq" id="WP_085190345.1">
    <property type="nucleotide sequence ID" value="NZ_AP022605.1"/>
</dbReference>
<dbReference type="Proteomes" id="UP000467201">
    <property type="component" value="Chromosome"/>
</dbReference>
<sequence length="247" mass="26776">MSDGGRPDPLARLDATAEAVAALRDIFAAEEPLDDVLARVAGTAARAIPDADAVSITVLTGDSPRTAAYTDERILELDRSQYESGRGPCIESARHQRPVHVEIGDGTTPWPEFAEAARRSGIRASLSVPLLVGDDQPEIVGSLNVYSYTAPAFDPFDEGLMRLYTASAGQAITNARRWQQSRDTIAHLERALTSRAVIDQAKGALMAVHGCTAEQAFGRLVEESQRRNIKVHDIARELMASLTTNRR</sequence>
<dbReference type="Pfam" id="PF13185">
    <property type="entry name" value="GAF_2"/>
    <property type="match status" value="1"/>
</dbReference>
<reference evidence="7 8" key="1">
    <citation type="submission" date="2016-01" db="EMBL/GenBank/DDBJ databases">
        <title>The new phylogeny of the genus Mycobacterium.</title>
        <authorList>
            <person name="Tarcisio F."/>
            <person name="Conor M."/>
            <person name="Antonella G."/>
            <person name="Elisabetta G."/>
            <person name="Giulia F.S."/>
            <person name="Sara T."/>
            <person name="Anna F."/>
            <person name="Clotilde B."/>
            <person name="Roberto B."/>
            <person name="Veronica D.S."/>
            <person name="Fabio R."/>
            <person name="Monica P."/>
            <person name="Olivier J."/>
            <person name="Enrico T."/>
            <person name="Nicola S."/>
        </authorList>
    </citation>
    <scope>NUCLEOTIDE SEQUENCE [LARGE SCALE GENOMIC DNA]</scope>
    <source>
        <strain evidence="7 8">DSM 44339</strain>
    </source>
</reference>
<dbReference type="PIRSF" id="PIRSF036625">
    <property type="entry name" value="GAF_ANTAR"/>
    <property type="match status" value="1"/>
</dbReference>
<evidence type="ECO:0000313" key="7">
    <source>
        <dbReference type="EMBL" id="ORV41639.1"/>
    </source>
</evidence>
<reference evidence="6 9" key="2">
    <citation type="journal article" date="2019" name="Emerg. Microbes Infect.">
        <title>Comprehensive subspecies identification of 175 nontuberculous mycobacteria species based on 7547 genomic profiles.</title>
        <authorList>
            <person name="Matsumoto Y."/>
            <person name="Kinjo T."/>
            <person name="Motooka D."/>
            <person name="Nabeya D."/>
            <person name="Jung N."/>
            <person name="Uechi K."/>
            <person name="Horii T."/>
            <person name="Iida T."/>
            <person name="Fujita J."/>
            <person name="Nakamura S."/>
        </authorList>
    </citation>
    <scope>NUCLEOTIDE SEQUENCE [LARGE SCALE GENOMIC DNA]</scope>
    <source>
        <strain evidence="6 9">JCM 12405</strain>
    </source>
</reference>
<dbReference type="Gene3D" id="1.10.10.10">
    <property type="entry name" value="Winged helix-like DNA-binding domain superfamily/Winged helix DNA-binding domain"/>
    <property type="match status" value="1"/>
</dbReference>
<keyword evidence="4" id="KW-0804">Transcription</keyword>
<dbReference type="EMBL" id="LQOS01000025">
    <property type="protein sequence ID" value="ORV41639.1"/>
    <property type="molecule type" value="Genomic_DNA"/>
</dbReference>
<evidence type="ECO:0000313" key="6">
    <source>
        <dbReference type="EMBL" id="BBZ06369.1"/>
    </source>
</evidence>
<dbReference type="InterPro" id="IPR036388">
    <property type="entry name" value="WH-like_DNA-bd_sf"/>
</dbReference>
<dbReference type="GO" id="GO:0016301">
    <property type="term" value="F:kinase activity"/>
    <property type="evidence" value="ECO:0007669"/>
    <property type="project" value="UniProtKB-KW"/>
</dbReference>
<dbReference type="SUPFAM" id="SSF52172">
    <property type="entry name" value="CheY-like"/>
    <property type="match status" value="1"/>
</dbReference>
<dbReference type="SMART" id="SM01012">
    <property type="entry name" value="ANTAR"/>
    <property type="match status" value="1"/>
</dbReference>
<evidence type="ECO:0000259" key="5">
    <source>
        <dbReference type="PROSITE" id="PS50921"/>
    </source>
</evidence>
<organism evidence="7 8">
    <name type="scientific">Mycolicibacterium doricum</name>
    <dbReference type="NCBI Taxonomy" id="126673"/>
    <lineage>
        <taxon>Bacteria</taxon>
        <taxon>Bacillati</taxon>
        <taxon>Actinomycetota</taxon>
        <taxon>Actinomycetes</taxon>
        <taxon>Mycobacteriales</taxon>
        <taxon>Mycobacteriaceae</taxon>
        <taxon>Mycolicibacterium</taxon>
    </lineage>
</organism>
<dbReference type="EMBL" id="AP022605">
    <property type="protein sequence ID" value="BBZ06369.1"/>
    <property type="molecule type" value="Genomic_DNA"/>
</dbReference>
<reference evidence="6" key="3">
    <citation type="submission" date="2020-02" db="EMBL/GenBank/DDBJ databases">
        <authorList>
            <person name="Matsumoto Y."/>
            <person name="Motooka D."/>
            <person name="Nakamura S."/>
        </authorList>
    </citation>
    <scope>NUCLEOTIDE SEQUENCE</scope>
    <source>
        <strain evidence="6">JCM 12405</strain>
    </source>
</reference>
<dbReference type="STRING" id="126673.AWC01_09515"/>
<name>A0A1X1TAU9_9MYCO</name>
<dbReference type="Pfam" id="PF03861">
    <property type="entry name" value="ANTAR"/>
    <property type="match status" value="1"/>
</dbReference>
<evidence type="ECO:0000313" key="8">
    <source>
        <dbReference type="Proteomes" id="UP000193564"/>
    </source>
</evidence>
<keyword evidence="1" id="KW-0808">Transferase</keyword>
<dbReference type="InterPro" id="IPR005561">
    <property type="entry name" value="ANTAR"/>
</dbReference>
<protein>
    <submittedName>
        <fullName evidence="7">Response regulator receiver protein</fullName>
    </submittedName>
    <submittedName>
        <fullName evidence="6">Transcriptional regulator</fullName>
    </submittedName>
</protein>
<dbReference type="PROSITE" id="PS50921">
    <property type="entry name" value="ANTAR"/>
    <property type="match status" value="1"/>
</dbReference>
<evidence type="ECO:0000256" key="1">
    <source>
        <dbReference type="ARBA" id="ARBA00022679"/>
    </source>
</evidence>
<proteinExistence type="predicted"/>
<keyword evidence="8" id="KW-1185">Reference proteome</keyword>
<dbReference type="SUPFAM" id="SSF55781">
    <property type="entry name" value="GAF domain-like"/>
    <property type="match status" value="1"/>
</dbReference>
<dbReference type="Proteomes" id="UP000193564">
    <property type="component" value="Unassembled WGS sequence"/>
</dbReference>
<dbReference type="Gene3D" id="3.30.450.40">
    <property type="match status" value="1"/>
</dbReference>